<keyword evidence="1" id="KW-0472">Membrane</keyword>
<dbReference type="AlphaFoldDB" id="A0A699GHI8"/>
<sequence length="196" mass="21583">MEKLSMKTSMLSLISSWKISHHTTLKYDWSIAQSEGHPFVGESARWIEGKGTLNDMEGWYKVGDSKSLGLCMVGASPLFEFSPSIFVPTLSVVAELGAYGGSWVVVPGLVVIARVGALGLGKLLLILLFYHFIDGGDIHRGYRLFPSVVLEKRSDFKTIKIEGRIFAEAFDLGSYNGFRIDDRRGFVVKKISSGDG</sequence>
<proteinExistence type="predicted"/>
<comment type="caution">
    <text evidence="2">The sequence shown here is derived from an EMBL/GenBank/DDBJ whole genome shotgun (WGS) entry which is preliminary data.</text>
</comment>
<keyword evidence="1" id="KW-1133">Transmembrane helix</keyword>
<feature type="transmembrane region" description="Helical" evidence="1">
    <location>
        <begin position="85"/>
        <end position="105"/>
    </location>
</feature>
<accession>A0A699GHI8</accession>
<gene>
    <name evidence="2" type="ORF">Tci_000899</name>
</gene>
<reference evidence="2" key="1">
    <citation type="journal article" date="2019" name="Sci. Rep.">
        <title>Draft genome of Tanacetum cinerariifolium, the natural source of mosquito coil.</title>
        <authorList>
            <person name="Yamashiro T."/>
            <person name="Shiraishi A."/>
            <person name="Satake H."/>
            <person name="Nakayama K."/>
        </authorList>
    </citation>
    <scope>NUCLEOTIDE SEQUENCE</scope>
</reference>
<protein>
    <submittedName>
        <fullName evidence="2">Uncharacterized protein</fullName>
    </submittedName>
</protein>
<evidence type="ECO:0000313" key="2">
    <source>
        <dbReference type="EMBL" id="GEU28921.1"/>
    </source>
</evidence>
<evidence type="ECO:0000256" key="1">
    <source>
        <dbReference type="SAM" id="Phobius"/>
    </source>
</evidence>
<organism evidence="2">
    <name type="scientific">Tanacetum cinerariifolium</name>
    <name type="common">Dalmatian daisy</name>
    <name type="synonym">Chrysanthemum cinerariifolium</name>
    <dbReference type="NCBI Taxonomy" id="118510"/>
    <lineage>
        <taxon>Eukaryota</taxon>
        <taxon>Viridiplantae</taxon>
        <taxon>Streptophyta</taxon>
        <taxon>Embryophyta</taxon>
        <taxon>Tracheophyta</taxon>
        <taxon>Spermatophyta</taxon>
        <taxon>Magnoliopsida</taxon>
        <taxon>eudicotyledons</taxon>
        <taxon>Gunneridae</taxon>
        <taxon>Pentapetalae</taxon>
        <taxon>asterids</taxon>
        <taxon>campanulids</taxon>
        <taxon>Asterales</taxon>
        <taxon>Asteraceae</taxon>
        <taxon>Asteroideae</taxon>
        <taxon>Anthemideae</taxon>
        <taxon>Anthemidinae</taxon>
        <taxon>Tanacetum</taxon>
    </lineage>
</organism>
<dbReference type="EMBL" id="BKCJ010000030">
    <property type="protein sequence ID" value="GEU28921.1"/>
    <property type="molecule type" value="Genomic_DNA"/>
</dbReference>
<feature type="transmembrane region" description="Helical" evidence="1">
    <location>
        <begin position="111"/>
        <end position="133"/>
    </location>
</feature>
<keyword evidence="1" id="KW-0812">Transmembrane</keyword>
<name>A0A699GHI8_TANCI</name>